<reference evidence="3" key="1">
    <citation type="submission" date="2016-11" db="EMBL/GenBank/DDBJ databases">
        <title>Mesorhizobium oceanicum sp. nov., isolated from deep seawater in South China Sea.</title>
        <authorList>
            <person name="Fu G.-Y."/>
        </authorList>
    </citation>
    <scope>NUCLEOTIDE SEQUENCE [LARGE SCALE GENOMIC DNA]</scope>
    <source>
        <strain evidence="3">B7</strain>
    </source>
</reference>
<name>A0A1L3SPZ1_9HYPH</name>
<evidence type="ECO:0000313" key="2">
    <source>
        <dbReference type="EMBL" id="APH71486.1"/>
    </source>
</evidence>
<dbReference type="OrthoDB" id="8083615at2"/>
<dbReference type="Proteomes" id="UP000182840">
    <property type="component" value="Chromosome"/>
</dbReference>
<protein>
    <recommendedName>
        <fullName evidence="4">DUF3828 domain-containing protein</fullName>
    </recommendedName>
</protein>
<accession>A0A1L3SPZ1</accession>
<dbReference type="EMBL" id="CP018171">
    <property type="protein sequence ID" value="APH71486.1"/>
    <property type="molecule type" value="Genomic_DNA"/>
</dbReference>
<feature type="chain" id="PRO_5012453638" description="DUF3828 domain-containing protein" evidence="1">
    <location>
        <begin position="21"/>
        <end position="161"/>
    </location>
</feature>
<organism evidence="2 3">
    <name type="scientific">Aquibium oceanicum</name>
    <dbReference type="NCBI Taxonomy" id="1670800"/>
    <lineage>
        <taxon>Bacteria</taxon>
        <taxon>Pseudomonadati</taxon>
        <taxon>Pseudomonadota</taxon>
        <taxon>Alphaproteobacteria</taxon>
        <taxon>Hyphomicrobiales</taxon>
        <taxon>Phyllobacteriaceae</taxon>
        <taxon>Aquibium</taxon>
    </lineage>
</organism>
<evidence type="ECO:0008006" key="4">
    <source>
        <dbReference type="Google" id="ProtNLM"/>
    </source>
</evidence>
<feature type="signal peptide" evidence="1">
    <location>
        <begin position="1"/>
        <end position="20"/>
    </location>
</feature>
<dbReference type="STRING" id="1670800.BSQ44_08960"/>
<evidence type="ECO:0000313" key="3">
    <source>
        <dbReference type="Proteomes" id="UP000182840"/>
    </source>
</evidence>
<dbReference type="KEGG" id="meso:BSQ44_08960"/>
<keyword evidence="3" id="KW-1185">Reference proteome</keyword>
<dbReference type="AlphaFoldDB" id="A0A1L3SPZ1"/>
<evidence type="ECO:0000256" key="1">
    <source>
        <dbReference type="SAM" id="SignalP"/>
    </source>
</evidence>
<keyword evidence="1" id="KW-0732">Signal</keyword>
<sequence>MRLIAATLGIVVLAQGTAFAQDDVTVPYVQAFCSLGTVDGGSGRAYLATPELGEAIRTAMAENARLQEADPQEKPPLGDGVPWQSFQDVAPACEPGAVTTEGERLVAEVKYSFPDSPGSGWIDRLVLVKAPDGVLYVDDVRFGDTGEDETLRKTLAEAFSQ</sequence>
<dbReference type="RefSeq" id="WP_072603193.1">
    <property type="nucleotide sequence ID" value="NZ_CP018171.1"/>
</dbReference>
<proteinExistence type="predicted"/>
<gene>
    <name evidence="2" type="ORF">BSQ44_08960</name>
</gene>